<proteinExistence type="predicted"/>
<dbReference type="SMART" id="SM00278">
    <property type="entry name" value="HhH1"/>
    <property type="match status" value="1"/>
</dbReference>
<dbReference type="CDD" id="cd10434">
    <property type="entry name" value="GIY-YIG_UvrC_Cho"/>
    <property type="match status" value="1"/>
</dbReference>
<dbReference type="PROSITE" id="PS50165">
    <property type="entry name" value="UVRC"/>
    <property type="match status" value="1"/>
</dbReference>
<keyword evidence="4" id="KW-1185">Reference proteome</keyword>
<organism evidence="3 4">
    <name type="scientific">Metamycoplasma neophronis</name>
    <dbReference type="NCBI Taxonomy" id="872983"/>
    <lineage>
        <taxon>Bacteria</taxon>
        <taxon>Bacillati</taxon>
        <taxon>Mycoplasmatota</taxon>
        <taxon>Mycoplasmoidales</taxon>
        <taxon>Metamycoplasmataceae</taxon>
        <taxon>Metamycoplasma</taxon>
    </lineage>
</organism>
<sequence length="564" mass="65729">MIDKSLIQDVPSSPGVYLWKDAEGHVIYVGKAKNLKARMSQYFDKKMMNSYKTPKMLEKIASFSTIVLSSEREAFIQERKLIDYYRPFYNVLFPTQATFPYIRVKLLADSKLVIDIKNNYHKEKNAIYYGPLPNNKNFKPLLRYLNHLLLSEDGLIIKNHSPEFAKAKFEEAKEIMKFGLRFKKELDKKIDEAIENNMFEAAKFYNDILDLLNYNEQEQKIFIKSRKSIDVFGFFEAEGIMLVHVMSYREGTLLNQQDFTLEIKISIKDFINEFLNEFYANNSDVDEILIDQKYQDILEDDNDFNITFPSEQSSLESLVQLANENAKNNIKAKLDEFNSVNKRTLFAQQKLSSYLHCPSDRIVMFDNSFLKGTQEVIGGAAYFKEGVPFKKFYRFYNLDKNQLRNADVEYMRQTSLNYLKDLGKEIDVIIADGGMAQMHEIQYSMKQLNLNIPIFGLIKNEKHETDCLIDINGNIINITERDVFDLLARMQYEVDRFVKNMYNRKQNKTMLNNPLLNIPGIGPKTVEKLLAHFGSYAKIKEASEQELQKVTSAKIAKIIFENNN</sequence>
<dbReference type="RefSeq" id="WP_140915027.1">
    <property type="nucleotide sequence ID" value="NZ_VHHP01000009.1"/>
</dbReference>
<dbReference type="Gene3D" id="1.10.150.20">
    <property type="entry name" value="5' to 3' exonuclease, C-terminal subdomain"/>
    <property type="match status" value="1"/>
</dbReference>
<dbReference type="EMBL" id="VHHP01000009">
    <property type="protein sequence ID" value="TPR53259.1"/>
    <property type="molecule type" value="Genomic_DNA"/>
</dbReference>
<gene>
    <name evidence="3" type="ORF">FJR74_02845</name>
</gene>
<evidence type="ECO:0000259" key="2">
    <source>
        <dbReference type="PROSITE" id="PS50165"/>
    </source>
</evidence>
<dbReference type="Pfam" id="PF08459">
    <property type="entry name" value="UvrC_RNaseH_dom"/>
    <property type="match status" value="1"/>
</dbReference>
<feature type="domain" description="UvrC family homology region profile" evidence="2">
    <location>
        <begin position="231"/>
        <end position="438"/>
    </location>
</feature>
<dbReference type="InterPro" id="IPR003583">
    <property type="entry name" value="Hlx-hairpin-Hlx_DNA-bd_motif"/>
</dbReference>
<dbReference type="InterPro" id="IPR010994">
    <property type="entry name" value="RuvA_2-like"/>
</dbReference>
<dbReference type="InterPro" id="IPR047296">
    <property type="entry name" value="GIY-YIG_UvrC_Cho"/>
</dbReference>
<dbReference type="Gene3D" id="3.30.420.340">
    <property type="entry name" value="UvrC, RNAse H endonuclease domain"/>
    <property type="match status" value="1"/>
</dbReference>
<feature type="domain" description="GIY-YIG" evidence="1">
    <location>
        <begin position="12"/>
        <end position="91"/>
    </location>
</feature>
<dbReference type="SMART" id="SM00465">
    <property type="entry name" value="GIYc"/>
    <property type="match status" value="1"/>
</dbReference>
<dbReference type="Proteomes" id="UP000316851">
    <property type="component" value="Unassembled WGS sequence"/>
</dbReference>
<comment type="caution">
    <text evidence="3">The sequence shown here is derived from an EMBL/GenBank/DDBJ whole genome shotgun (WGS) entry which is preliminary data.</text>
</comment>
<dbReference type="PANTHER" id="PTHR30562:SF1">
    <property type="entry name" value="UVRABC SYSTEM PROTEIN C"/>
    <property type="match status" value="1"/>
</dbReference>
<dbReference type="PROSITE" id="PS50164">
    <property type="entry name" value="GIY_YIG"/>
    <property type="match status" value="1"/>
</dbReference>
<dbReference type="InterPro" id="IPR001162">
    <property type="entry name" value="UvrC_RNase_H_dom"/>
</dbReference>
<dbReference type="InterPro" id="IPR050066">
    <property type="entry name" value="UvrABC_protein_C"/>
</dbReference>
<dbReference type="SUPFAM" id="SSF82771">
    <property type="entry name" value="GIY-YIG endonuclease"/>
    <property type="match status" value="1"/>
</dbReference>
<accession>A0ABY2YZW6</accession>
<dbReference type="InterPro" id="IPR035901">
    <property type="entry name" value="GIY-YIG_endonuc_sf"/>
</dbReference>
<evidence type="ECO:0000313" key="4">
    <source>
        <dbReference type="Proteomes" id="UP000316851"/>
    </source>
</evidence>
<dbReference type="Pfam" id="PF01541">
    <property type="entry name" value="GIY-YIG"/>
    <property type="match status" value="1"/>
</dbReference>
<dbReference type="Gene3D" id="3.40.1440.10">
    <property type="entry name" value="GIY-YIG endonuclease"/>
    <property type="match status" value="1"/>
</dbReference>
<evidence type="ECO:0000313" key="3">
    <source>
        <dbReference type="EMBL" id="TPR53259.1"/>
    </source>
</evidence>
<dbReference type="InterPro" id="IPR038476">
    <property type="entry name" value="UvrC_RNase_H_dom_sf"/>
</dbReference>
<dbReference type="PANTHER" id="PTHR30562">
    <property type="entry name" value="UVRC/OXIDOREDUCTASE"/>
    <property type="match status" value="1"/>
</dbReference>
<reference evidence="3" key="1">
    <citation type="submission" date="2019-06" db="EMBL/GenBank/DDBJ databases">
        <title>Mycoplasma neophronis type strain whole genome sequence.</title>
        <authorList>
            <person name="Spergser J."/>
        </authorList>
    </citation>
    <scope>NUCLEOTIDE SEQUENCE [LARGE SCALE GENOMIC DNA]</scope>
    <source>
        <strain evidence="3">DSM 24097</strain>
    </source>
</reference>
<dbReference type="InterPro" id="IPR000305">
    <property type="entry name" value="GIY-YIG_endonuc"/>
</dbReference>
<protein>
    <submittedName>
        <fullName evidence="3">Excinuclease ABC subunit C</fullName>
    </submittedName>
</protein>
<dbReference type="Pfam" id="PF14520">
    <property type="entry name" value="HHH_5"/>
    <property type="match status" value="1"/>
</dbReference>
<evidence type="ECO:0000259" key="1">
    <source>
        <dbReference type="PROSITE" id="PS50164"/>
    </source>
</evidence>
<dbReference type="SUPFAM" id="SSF47781">
    <property type="entry name" value="RuvA domain 2-like"/>
    <property type="match status" value="1"/>
</dbReference>
<dbReference type="Pfam" id="PF22920">
    <property type="entry name" value="UvrC_RNaseH"/>
    <property type="match status" value="1"/>
</dbReference>
<name>A0ABY2YZW6_9BACT</name>